<keyword evidence="2" id="KW-1185">Reference proteome</keyword>
<sequence length="53" mass="6370">MLEQKLYKTMTMKELIRTMEKLRTQVIDGRRILFPVTKRQREIYQAFGVSPPV</sequence>
<organism evidence="1 2">
    <name type="scientific">Alkalispirochaeta americana</name>
    <dbReference type="NCBI Taxonomy" id="159291"/>
    <lineage>
        <taxon>Bacteria</taxon>
        <taxon>Pseudomonadati</taxon>
        <taxon>Spirochaetota</taxon>
        <taxon>Spirochaetia</taxon>
        <taxon>Spirochaetales</taxon>
        <taxon>Spirochaetaceae</taxon>
        <taxon>Alkalispirochaeta</taxon>
    </lineage>
</organism>
<dbReference type="EMBL" id="FTMS01000006">
    <property type="protein sequence ID" value="SIQ27492.1"/>
    <property type="molecule type" value="Genomic_DNA"/>
</dbReference>
<name>A0A1N6RFN1_9SPIO</name>
<proteinExistence type="predicted"/>
<dbReference type="STRING" id="159291.SAMN05920897_10688"/>
<gene>
    <name evidence="1" type="ORF">SAMN05920897_10688</name>
</gene>
<protein>
    <submittedName>
        <fullName evidence="1">Uncharacterized protein</fullName>
    </submittedName>
</protein>
<evidence type="ECO:0000313" key="1">
    <source>
        <dbReference type="EMBL" id="SIQ27492.1"/>
    </source>
</evidence>
<evidence type="ECO:0000313" key="2">
    <source>
        <dbReference type="Proteomes" id="UP000186400"/>
    </source>
</evidence>
<reference evidence="2" key="1">
    <citation type="submission" date="2017-01" db="EMBL/GenBank/DDBJ databases">
        <authorList>
            <person name="Varghese N."/>
            <person name="Submissions S."/>
        </authorList>
    </citation>
    <scope>NUCLEOTIDE SEQUENCE [LARGE SCALE GENOMIC DNA]</scope>
    <source>
        <strain evidence="2">ASpG1</strain>
    </source>
</reference>
<dbReference type="AlphaFoldDB" id="A0A1N6RFN1"/>
<dbReference type="Proteomes" id="UP000186400">
    <property type="component" value="Unassembled WGS sequence"/>
</dbReference>
<accession>A0A1N6RFN1</accession>